<reference evidence="2" key="1">
    <citation type="submission" date="2011-10" db="EMBL/GenBank/DDBJ databases">
        <title>The Genome Sequence of Fusarium oxysporum HDV247.</title>
        <authorList>
            <consortium name="The Broad Institute Genome Sequencing Platform"/>
            <person name="Ma L.-J."/>
            <person name="Gale L.R."/>
            <person name="Schwartz D.C."/>
            <person name="Zhou S."/>
            <person name="Corby-Kistler H."/>
            <person name="Young S.K."/>
            <person name="Zeng Q."/>
            <person name="Gargeya S."/>
            <person name="Fitzgerald M."/>
            <person name="Haas B."/>
            <person name="Abouelleil A."/>
            <person name="Alvarado L."/>
            <person name="Arachchi H.M."/>
            <person name="Berlin A."/>
            <person name="Brown A."/>
            <person name="Chapman S.B."/>
            <person name="Chen Z."/>
            <person name="Dunbar C."/>
            <person name="Freedman E."/>
            <person name="Gearin G."/>
            <person name="Goldberg J."/>
            <person name="Griggs A."/>
            <person name="Gujja S."/>
            <person name="Heiman D."/>
            <person name="Howarth C."/>
            <person name="Larson L."/>
            <person name="Lui A."/>
            <person name="MacDonald P.J.P."/>
            <person name="Montmayeur A."/>
            <person name="Murphy C."/>
            <person name="Neiman D."/>
            <person name="Pearson M."/>
            <person name="Priest M."/>
            <person name="Roberts A."/>
            <person name="Saif S."/>
            <person name="Shea T."/>
            <person name="Shenoy N."/>
            <person name="Sisk P."/>
            <person name="Stolte C."/>
            <person name="Sykes S."/>
            <person name="Wortman J."/>
            <person name="Nusbaum C."/>
            <person name="Birren B."/>
        </authorList>
    </citation>
    <scope>NUCLEOTIDE SEQUENCE [LARGE SCALE GENOMIC DNA]</scope>
    <source>
        <strain evidence="2">HDV247</strain>
    </source>
</reference>
<organism evidence="2">
    <name type="scientific">Fusarium oxysporum f. sp. pisi HDV247</name>
    <dbReference type="NCBI Taxonomy" id="1080344"/>
    <lineage>
        <taxon>Eukaryota</taxon>
        <taxon>Fungi</taxon>
        <taxon>Dikarya</taxon>
        <taxon>Ascomycota</taxon>
        <taxon>Pezizomycotina</taxon>
        <taxon>Sordariomycetes</taxon>
        <taxon>Hypocreomycetidae</taxon>
        <taxon>Hypocreales</taxon>
        <taxon>Nectriaceae</taxon>
        <taxon>Fusarium</taxon>
        <taxon>Fusarium oxysporum species complex</taxon>
    </lineage>
</organism>
<accession>W9NCP6</accession>
<feature type="region of interest" description="Disordered" evidence="1">
    <location>
        <begin position="160"/>
        <end position="220"/>
    </location>
</feature>
<evidence type="ECO:0000256" key="1">
    <source>
        <dbReference type="SAM" id="MobiDB-lite"/>
    </source>
</evidence>
<dbReference type="AlphaFoldDB" id="W9NCP6"/>
<name>W9NCP6_FUSOX</name>
<dbReference type="EMBL" id="JH651047">
    <property type="protein sequence ID" value="EXA30538.1"/>
    <property type="molecule type" value="Genomic_DNA"/>
</dbReference>
<proteinExistence type="predicted"/>
<feature type="compositionally biased region" description="Polar residues" evidence="1">
    <location>
        <begin position="180"/>
        <end position="191"/>
    </location>
</feature>
<feature type="region of interest" description="Disordered" evidence="1">
    <location>
        <begin position="247"/>
        <end position="311"/>
    </location>
</feature>
<sequence length="391" mass="42866">MGAQEEFRNKHSRSGSRGLNSPASIKQDVSEHRHRANFEVANFDGLISIHGRAALTQHAGDLKQMKYERQRKKEQAARELEERRKSLAKHAQAPAIPHPNEFSPALAVSVETAEPKPLPDDIPPRSATEPPQRSMYARNGPVIGLPATPKAIRLIIEGNHDLSGSTPRPDVPAIPAGFSQRYSPEASPQQSSEREQPVPRPSLTLLPSTVYQPPARPLIPRSMSPPIPMILASAVATGERRCSHEYAMLPRSPSGPPILKGLRHLASPPPPPPAPLQHIYFNTSSDSSRQASEASPPALASQKGQSRDRSTEDISSILVLIHKANDRFRSASGSRKERVRSPPFEATYESIPMPRQMMSPPPVSFSPDALRSSTDSRNKHLSTGLDRNEMI</sequence>
<evidence type="ECO:0000313" key="2">
    <source>
        <dbReference type="EMBL" id="EXA30538.1"/>
    </source>
</evidence>
<gene>
    <name evidence="2" type="ORF">FOVG_18106</name>
</gene>
<feature type="region of interest" description="Disordered" evidence="1">
    <location>
        <begin position="327"/>
        <end position="391"/>
    </location>
</feature>
<feature type="compositionally biased region" description="Basic and acidic residues" evidence="1">
    <location>
        <begin position="327"/>
        <end position="340"/>
    </location>
</feature>
<feature type="region of interest" description="Disordered" evidence="1">
    <location>
        <begin position="1"/>
        <end position="32"/>
    </location>
</feature>
<protein>
    <submittedName>
        <fullName evidence="2">Uncharacterized protein</fullName>
    </submittedName>
</protein>
<feature type="compositionally biased region" description="Low complexity" evidence="1">
    <location>
        <begin position="284"/>
        <end position="295"/>
    </location>
</feature>
<feature type="compositionally biased region" description="Basic and acidic residues" evidence="1">
    <location>
        <begin position="60"/>
        <end position="85"/>
    </location>
</feature>
<reference evidence="2" key="2">
    <citation type="submission" date="2012-05" db="EMBL/GenBank/DDBJ databases">
        <title>Annotation of the Genome Sequence of Fusarium oxysporum HDV247.</title>
        <authorList>
            <consortium name="The Broad Institute Genomics Platform"/>
            <person name="Ma L.-J."/>
            <person name="Corby-Kistler H."/>
            <person name="Broz K."/>
            <person name="Gale L.R."/>
            <person name="Jonkers W."/>
            <person name="O'Donnell K."/>
            <person name="Ploetz R."/>
            <person name="Steinberg C."/>
            <person name="Schwartz D.C."/>
            <person name="VanEtten H."/>
            <person name="Zhou S."/>
            <person name="Young S.K."/>
            <person name="Zeng Q."/>
            <person name="Gargeya S."/>
            <person name="Fitzgerald M."/>
            <person name="Abouelleil A."/>
            <person name="Alvarado L."/>
            <person name="Chapman S.B."/>
            <person name="Gainer-Dewar J."/>
            <person name="Goldberg J."/>
            <person name="Griggs A."/>
            <person name="Gujja S."/>
            <person name="Hansen M."/>
            <person name="Howarth C."/>
            <person name="Imamovic A."/>
            <person name="Ireland A."/>
            <person name="Larimer J."/>
            <person name="McCowan C."/>
            <person name="Murphy C."/>
            <person name="Pearson M."/>
            <person name="Poon T.W."/>
            <person name="Priest M."/>
            <person name="Roberts A."/>
            <person name="Saif S."/>
            <person name="Shea T."/>
            <person name="Sykes S."/>
            <person name="Wortman J."/>
            <person name="Nusbaum C."/>
            <person name="Birren B."/>
        </authorList>
    </citation>
    <scope>NUCLEOTIDE SEQUENCE</scope>
    <source>
        <strain evidence="2">HDV247</strain>
    </source>
</reference>
<feature type="compositionally biased region" description="Polar residues" evidence="1">
    <location>
        <begin position="15"/>
        <end position="24"/>
    </location>
</feature>
<feature type="compositionally biased region" description="Basic and acidic residues" evidence="1">
    <location>
        <begin position="113"/>
        <end position="123"/>
    </location>
</feature>
<dbReference type="Proteomes" id="UP000030751">
    <property type="component" value="Unassembled WGS sequence"/>
</dbReference>
<feature type="region of interest" description="Disordered" evidence="1">
    <location>
        <begin position="59"/>
        <end position="143"/>
    </location>
</feature>
<dbReference type="HOGENOM" id="CLU_000799_0_0_1"/>